<dbReference type="PANTHER" id="PTHR12972">
    <property type="entry name" value="DOWNSTREAM NEIGHBOR OF SON"/>
    <property type="match status" value="1"/>
</dbReference>
<name>A0A834IRZ9_RHYFE</name>
<gene>
    <name evidence="6" type="ORF">GWI33_001561</name>
</gene>
<reference evidence="6" key="1">
    <citation type="submission" date="2020-08" db="EMBL/GenBank/DDBJ databases">
        <title>Genome sequencing and assembly of the red palm weevil Rhynchophorus ferrugineus.</title>
        <authorList>
            <person name="Dias G.B."/>
            <person name="Bergman C.M."/>
            <person name="Manee M."/>
        </authorList>
    </citation>
    <scope>NUCLEOTIDE SEQUENCE</scope>
    <source>
        <strain evidence="6">AA-2017</strain>
        <tissue evidence="6">Whole larva</tissue>
    </source>
</reference>
<dbReference type="Proteomes" id="UP000625711">
    <property type="component" value="Unassembled WGS sequence"/>
</dbReference>
<organism evidence="6 7">
    <name type="scientific">Rhynchophorus ferrugineus</name>
    <name type="common">Red palm weevil</name>
    <name type="synonym">Curculio ferrugineus</name>
    <dbReference type="NCBI Taxonomy" id="354439"/>
    <lineage>
        <taxon>Eukaryota</taxon>
        <taxon>Metazoa</taxon>
        <taxon>Ecdysozoa</taxon>
        <taxon>Arthropoda</taxon>
        <taxon>Hexapoda</taxon>
        <taxon>Insecta</taxon>
        <taxon>Pterygota</taxon>
        <taxon>Neoptera</taxon>
        <taxon>Endopterygota</taxon>
        <taxon>Coleoptera</taxon>
        <taxon>Polyphaga</taxon>
        <taxon>Cucujiformia</taxon>
        <taxon>Curculionidae</taxon>
        <taxon>Dryophthorinae</taxon>
        <taxon>Rhynchophorus</taxon>
    </lineage>
</organism>
<sequence length="555" mass="62885">MAQSPSTDMQWQHPKDVLKLHKLKLKKKALQNRINGNLAVKTDNNLGNKSAAFENVLNGRKRKNPFVKEQCDQTKKVKNDEEFLDAGTDQTLFKLLNFTDSPDPANRSYTSFNGVLEKIEKADEEPVEIVKATGKAWCPIDWTLKRKMRLISLKPFPWNHKLKISEEASGVTSFSRCLDMESSESTLDISPNSKFHQCCLYWQHPFLPWLSLFPRSSSKTGASDINMSAYPSVKNSLHQSWTDSFRSLFQLIRTRQCPYFYVCANSFTVLFRAAGLLSYTDVHAIITPTTRGFRHMLRQEEIEFTMPLKNTRTSDQGYETLDSELGQTGESDVNSKNDDDFDEEDTPDEEWLKKMGINSDDIKQINYTQARIIHKNECEVDNSDQSLVLIDGVEVNGFFNFLINCKSIIAPTGALAGIPPTLLAPVSFHGATLSSLKVRENKIHDEGTDYYSLELLGPILPTTIHNILNINAPDHSLSIIFSDVESTSSFSRIRRKNQRRSEIERHGTTVFSKENLSDCGLAPRVLRSFCSADPDVVSNIECLKYCGETSTYTWT</sequence>
<comment type="caution">
    <text evidence="6">The sequence shown here is derived from an EMBL/GenBank/DDBJ whole genome shotgun (WGS) entry which is preliminary data.</text>
</comment>
<keyword evidence="2" id="KW-0217">Developmental protein</keyword>
<evidence type="ECO:0000256" key="5">
    <source>
        <dbReference type="SAM" id="MobiDB-lite"/>
    </source>
</evidence>
<evidence type="ECO:0000256" key="4">
    <source>
        <dbReference type="ARBA" id="ARBA00025806"/>
    </source>
</evidence>
<protein>
    <recommendedName>
        <fullName evidence="8">Protein downstream neighbor of son homolog</fullName>
    </recommendedName>
</protein>
<accession>A0A834IRZ9</accession>
<dbReference type="EMBL" id="JAACXV010000144">
    <property type="protein sequence ID" value="KAF7283030.1"/>
    <property type="molecule type" value="Genomic_DNA"/>
</dbReference>
<evidence type="ECO:0008006" key="8">
    <source>
        <dbReference type="Google" id="ProtNLM"/>
    </source>
</evidence>
<dbReference type="OrthoDB" id="534063at2759"/>
<dbReference type="PRINTS" id="PR02064">
    <property type="entry name" value="DONSON"/>
</dbReference>
<keyword evidence="7" id="KW-1185">Reference proteome</keyword>
<dbReference type="AlphaFoldDB" id="A0A834IRZ9"/>
<feature type="region of interest" description="Disordered" evidence="5">
    <location>
        <begin position="322"/>
        <end position="346"/>
    </location>
</feature>
<keyword evidence="3" id="KW-0539">Nucleus</keyword>
<dbReference type="PANTHER" id="PTHR12972:SF0">
    <property type="entry name" value="PROTEIN DOWNSTREAM NEIGHBOR OF SON"/>
    <property type="match status" value="1"/>
</dbReference>
<evidence type="ECO:0000313" key="6">
    <source>
        <dbReference type="EMBL" id="KAF7283030.1"/>
    </source>
</evidence>
<evidence type="ECO:0000256" key="1">
    <source>
        <dbReference type="ARBA" id="ARBA00004123"/>
    </source>
</evidence>
<dbReference type="InterPro" id="IPR024861">
    <property type="entry name" value="Donson"/>
</dbReference>
<comment type="subcellular location">
    <subcellularLocation>
        <location evidence="1">Nucleus</location>
    </subcellularLocation>
</comment>
<evidence type="ECO:0000313" key="7">
    <source>
        <dbReference type="Proteomes" id="UP000625711"/>
    </source>
</evidence>
<dbReference type="GO" id="GO:0033260">
    <property type="term" value="P:nuclear DNA replication"/>
    <property type="evidence" value="ECO:0007669"/>
    <property type="project" value="TreeGrafter"/>
</dbReference>
<proteinExistence type="inferred from homology"/>
<evidence type="ECO:0000256" key="2">
    <source>
        <dbReference type="ARBA" id="ARBA00022473"/>
    </source>
</evidence>
<dbReference type="GO" id="GO:0005634">
    <property type="term" value="C:nucleus"/>
    <property type="evidence" value="ECO:0007669"/>
    <property type="project" value="UniProtKB-SubCell"/>
</dbReference>
<comment type="similarity">
    <text evidence="4">Belongs to the DONSON family.</text>
</comment>
<evidence type="ECO:0000256" key="3">
    <source>
        <dbReference type="ARBA" id="ARBA00023242"/>
    </source>
</evidence>